<keyword evidence="3" id="KW-1185">Reference proteome</keyword>
<name>A0A839RL55_9ACTN</name>
<organism evidence="1 3">
    <name type="scientific">Hoyosella altamirensis</name>
    <dbReference type="NCBI Taxonomy" id="616997"/>
    <lineage>
        <taxon>Bacteria</taxon>
        <taxon>Bacillati</taxon>
        <taxon>Actinomycetota</taxon>
        <taxon>Actinomycetes</taxon>
        <taxon>Mycobacteriales</taxon>
        <taxon>Hoyosellaceae</taxon>
        <taxon>Hoyosella</taxon>
    </lineage>
</organism>
<comment type="caution">
    <text evidence="1">The sequence shown here is derived from an EMBL/GenBank/DDBJ whole genome shotgun (WGS) entry which is preliminary data.</text>
</comment>
<dbReference type="AlphaFoldDB" id="A0A839RL55"/>
<dbReference type="Proteomes" id="UP000567922">
    <property type="component" value="Unassembled WGS sequence"/>
</dbReference>
<accession>A0A839RL55</accession>
<gene>
    <name evidence="1" type="ORF">FHU29_001884</name>
    <name evidence="2" type="ORF">FHU29_001901</name>
</gene>
<evidence type="ECO:0000313" key="1">
    <source>
        <dbReference type="EMBL" id="MBB3037435.1"/>
    </source>
</evidence>
<protein>
    <submittedName>
        <fullName evidence="1">Uncharacterized protein</fullName>
    </submittedName>
</protein>
<dbReference type="EMBL" id="JACHWS010000002">
    <property type="protein sequence ID" value="MBB3037452.1"/>
    <property type="molecule type" value="Genomic_DNA"/>
</dbReference>
<evidence type="ECO:0000313" key="2">
    <source>
        <dbReference type="EMBL" id="MBB3037452.1"/>
    </source>
</evidence>
<sequence length="44" mass="4961">MSKPRSRPLPPPCDECGKGYGVITHSQRGQLCITCFRKGKDKRK</sequence>
<reference evidence="1 3" key="1">
    <citation type="submission" date="2020-08" db="EMBL/GenBank/DDBJ databases">
        <title>Sequencing the genomes of 1000 actinobacteria strains.</title>
        <authorList>
            <person name="Klenk H.-P."/>
        </authorList>
    </citation>
    <scope>NUCLEOTIDE SEQUENCE [LARGE SCALE GENOMIC DNA]</scope>
    <source>
        <strain evidence="1 3">DSM 45258</strain>
    </source>
</reference>
<proteinExistence type="predicted"/>
<dbReference type="EMBL" id="JACHWS010000002">
    <property type="protein sequence ID" value="MBB3037435.1"/>
    <property type="molecule type" value="Genomic_DNA"/>
</dbReference>
<evidence type="ECO:0000313" key="3">
    <source>
        <dbReference type="Proteomes" id="UP000567922"/>
    </source>
</evidence>